<sequence length="36" mass="3951">MPKGQQKSNKETRKPKKPKSTAPAPVSPFSFPPVTK</sequence>
<accession>A0A6M4HAN6</accession>
<name>A0A6M4HAN6_9PROT</name>
<dbReference type="KEGG" id="upl:DSM104440_03556"/>
<proteinExistence type="predicted"/>
<organism evidence="2 3">
    <name type="scientific">Usitatibacter palustris</name>
    <dbReference type="NCBI Taxonomy" id="2732487"/>
    <lineage>
        <taxon>Bacteria</taxon>
        <taxon>Pseudomonadati</taxon>
        <taxon>Pseudomonadota</taxon>
        <taxon>Betaproteobacteria</taxon>
        <taxon>Nitrosomonadales</taxon>
        <taxon>Usitatibacteraceae</taxon>
        <taxon>Usitatibacter</taxon>
    </lineage>
</organism>
<evidence type="ECO:0000313" key="2">
    <source>
        <dbReference type="EMBL" id="QJR16720.1"/>
    </source>
</evidence>
<protein>
    <submittedName>
        <fullName evidence="2">Uncharacterized protein</fullName>
    </submittedName>
</protein>
<evidence type="ECO:0000313" key="3">
    <source>
        <dbReference type="Proteomes" id="UP000503096"/>
    </source>
</evidence>
<reference evidence="2 3" key="1">
    <citation type="submission" date="2020-04" db="EMBL/GenBank/DDBJ databases">
        <title>Usitatibacter rugosus gen. nov., sp. nov. and Usitatibacter palustris sp. nov., novel members of Usitatibacteraceae fam. nov. within the order Nitrosomonadales isolated from soil.</title>
        <authorList>
            <person name="Huber K.J."/>
            <person name="Neumann-Schaal M."/>
            <person name="Geppert A."/>
            <person name="Luckner M."/>
            <person name="Wanner G."/>
            <person name="Overmann J."/>
        </authorList>
    </citation>
    <scope>NUCLEOTIDE SEQUENCE [LARGE SCALE GENOMIC DNA]</scope>
    <source>
        <strain evidence="2 3">Swamp67</strain>
    </source>
</reference>
<dbReference type="EMBL" id="CP053073">
    <property type="protein sequence ID" value="QJR16720.1"/>
    <property type="molecule type" value="Genomic_DNA"/>
</dbReference>
<keyword evidence="3" id="KW-1185">Reference proteome</keyword>
<feature type="compositionally biased region" description="Low complexity" evidence="1">
    <location>
        <begin position="20"/>
        <end position="36"/>
    </location>
</feature>
<dbReference type="InParanoid" id="A0A6M4HAN6"/>
<dbReference type="AlphaFoldDB" id="A0A6M4HAN6"/>
<dbReference type="Proteomes" id="UP000503096">
    <property type="component" value="Chromosome"/>
</dbReference>
<feature type="region of interest" description="Disordered" evidence="1">
    <location>
        <begin position="1"/>
        <end position="36"/>
    </location>
</feature>
<gene>
    <name evidence="2" type="ORF">DSM104440_03556</name>
</gene>
<evidence type="ECO:0000256" key="1">
    <source>
        <dbReference type="SAM" id="MobiDB-lite"/>
    </source>
</evidence>